<dbReference type="OrthoDB" id="20872at2759"/>
<evidence type="ECO:0000313" key="2">
    <source>
        <dbReference type="EMBL" id="PHT29563.1"/>
    </source>
</evidence>
<proteinExistence type="predicted"/>
<dbReference type="AlphaFoldDB" id="A0A2G2V9B5"/>
<dbReference type="Proteomes" id="UP000224567">
    <property type="component" value="Unassembled WGS sequence"/>
</dbReference>
<sequence length="209" mass="22949">MQWDITKIDTTYECLGSVVRWCRGAMVPWCRGALVPVCHGATVPWCRGALMPVCHGATVPWCRGALAFIQCMQHTRSSGQPLLPINPEPQHIGRMEAQVEIERMASHQEQARLAALAAAQVQQQNIDNHMRATNPDDEDLGDDELLNPRNDAEITTPANRRGRQVQFRYGHQPMQPAFDDDDDLDGAGAIGAIIPPPLAPRASSTSQAP</sequence>
<evidence type="ECO:0000313" key="3">
    <source>
        <dbReference type="Proteomes" id="UP000224567"/>
    </source>
</evidence>
<name>A0A2G2V9B5_CAPBA</name>
<feature type="region of interest" description="Disordered" evidence="1">
    <location>
        <begin position="173"/>
        <end position="209"/>
    </location>
</feature>
<dbReference type="PANTHER" id="PTHR34723">
    <property type="entry name" value="PROTEIN CBG17025"/>
    <property type="match status" value="1"/>
</dbReference>
<evidence type="ECO:0000256" key="1">
    <source>
        <dbReference type="SAM" id="MobiDB-lite"/>
    </source>
</evidence>
<protein>
    <submittedName>
        <fullName evidence="2">Uncharacterized protein</fullName>
    </submittedName>
</protein>
<keyword evidence="3" id="KW-1185">Reference proteome</keyword>
<organism evidence="2 3">
    <name type="scientific">Capsicum baccatum</name>
    <name type="common">Peruvian pepper</name>
    <dbReference type="NCBI Taxonomy" id="33114"/>
    <lineage>
        <taxon>Eukaryota</taxon>
        <taxon>Viridiplantae</taxon>
        <taxon>Streptophyta</taxon>
        <taxon>Embryophyta</taxon>
        <taxon>Tracheophyta</taxon>
        <taxon>Spermatophyta</taxon>
        <taxon>Magnoliopsida</taxon>
        <taxon>eudicotyledons</taxon>
        <taxon>Gunneridae</taxon>
        <taxon>Pentapetalae</taxon>
        <taxon>asterids</taxon>
        <taxon>lamiids</taxon>
        <taxon>Solanales</taxon>
        <taxon>Solanaceae</taxon>
        <taxon>Solanoideae</taxon>
        <taxon>Capsiceae</taxon>
        <taxon>Capsicum</taxon>
    </lineage>
</organism>
<accession>A0A2G2V9B5</accession>
<reference evidence="3" key="2">
    <citation type="journal article" date="2017" name="J. Anim. Genet.">
        <title>Multiple reference genome sequences of hot pepper reveal the massive evolution of plant disease resistance genes by retroduplication.</title>
        <authorList>
            <person name="Kim S."/>
            <person name="Park J."/>
            <person name="Yeom S.-I."/>
            <person name="Kim Y.-M."/>
            <person name="Seo E."/>
            <person name="Kim K.-T."/>
            <person name="Kim M.-S."/>
            <person name="Lee J.M."/>
            <person name="Cheong K."/>
            <person name="Shin H.-S."/>
            <person name="Kim S.-B."/>
            <person name="Han K."/>
            <person name="Lee J."/>
            <person name="Park M."/>
            <person name="Lee H.-A."/>
            <person name="Lee H.-Y."/>
            <person name="Lee Y."/>
            <person name="Oh S."/>
            <person name="Lee J.H."/>
            <person name="Choi E."/>
            <person name="Choi E."/>
            <person name="Lee S.E."/>
            <person name="Jeon J."/>
            <person name="Kim H."/>
            <person name="Choi G."/>
            <person name="Song H."/>
            <person name="Lee J."/>
            <person name="Lee S.-C."/>
            <person name="Kwon J.-K."/>
            <person name="Lee H.-Y."/>
            <person name="Koo N."/>
            <person name="Hong Y."/>
            <person name="Kim R.W."/>
            <person name="Kang W.-H."/>
            <person name="Huh J.H."/>
            <person name="Kang B.-C."/>
            <person name="Yang T.-J."/>
            <person name="Lee Y.-H."/>
            <person name="Bennetzen J.L."/>
            <person name="Choi D."/>
        </authorList>
    </citation>
    <scope>NUCLEOTIDE SEQUENCE [LARGE SCALE GENOMIC DNA]</scope>
    <source>
        <strain evidence="3">cv. PBC81</strain>
    </source>
</reference>
<reference evidence="2 3" key="1">
    <citation type="journal article" date="2017" name="Genome Biol.">
        <title>New reference genome sequences of hot pepper reveal the massive evolution of plant disease-resistance genes by retroduplication.</title>
        <authorList>
            <person name="Kim S."/>
            <person name="Park J."/>
            <person name="Yeom S.I."/>
            <person name="Kim Y.M."/>
            <person name="Seo E."/>
            <person name="Kim K.T."/>
            <person name="Kim M.S."/>
            <person name="Lee J.M."/>
            <person name="Cheong K."/>
            <person name="Shin H.S."/>
            <person name="Kim S.B."/>
            <person name="Han K."/>
            <person name="Lee J."/>
            <person name="Park M."/>
            <person name="Lee H.A."/>
            <person name="Lee H.Y."/>
            <person name="Lee Y."/>
            <person name="Oh S."/>
            <person name="Lee J.H."/>
            <person name="Choi E."/>
            <person name="Choi E."/>
            <person name="Lee S.E."/>
            <person name="Jeon J."/>
            <person name="Kim H."/>
            <person name="Choi G."/>
            <person name="Song H."/>
            <person name="Lee J."/>
            <person name="Lee S.C."/>
            <person name="Kwon J.K."/>
            <person name="Lee H.Y."/>
            <person name="Koo N."/>
            <person name="Hong Y."/>
            <person name="Kim R.W."/>
            <person name="Kang W.H."/>
            <person name="Huh J.H."/>
            <person name="Kang B.C."/>
            <person name="Yang T.J."/>
            <person name="Lee Y.H."/>
            <person name="Bennetzen J.L."/>
            <person name="Choi D."/>
        </authorList>
    </citation>
    <scope>NUCLEOTIDE SEQUENCE [LARGE SCALE GENOMIC DNA]</scope>
    <source>
        <strain evidence="3">cv. PBC81</strain>
    </source>
</reference>
<gene>
    <name evidence="2" type="ORF">CQW23_30854</name>
</gene>
<comment type="caution">
    <text evidence="2">The sequence shown here is derived from an EMBL/GenBank/DDBJ whole genome shotgun (WGS) entry which is preliminary data.</text>
</comment>
<dbReference type="EMBL" id="MLFT02000098">
    <property type="protein sequence ID" value="PHT29563.1"/>
    <property type="molecule type" value="Genomic_DNA"/>
</dbReference>
<dbReference type="PANTHER" id="PTHR34723:SF8">
    <property type="entry name" value="PROTEIN CBG17025"/>
    <property type="match status" value="1"/>
</dbReference>